<dbReference type="GO" id="GO:0016747">
    <property type="term" value="F:acyltransferase activity, transferring groups other than amino-acyl groups"/>
    <property type="evidence" value="ECO:0007669"/>
    <property type="project" value="InterPro"/>
</dbReference>
<dbReference type="Proteomes" id="UP000660110">
    <property type="component" value="Unassembled WGS sequence"/>
</dbReference>
<dbReference type="EMBL" id="BMEL01000002">
    <property type="protein sequence ID" value="GGF21186.1"/>
    <property type="molecule type" value="Genomic_DNA"/>
</dbReference>
<dbReference type="InterPro" id="IPR016181">
    <property type="entry name" value="Acyl_CoA_acyltransferase"/>
</dbReference>
<reference evidence="2" key="1">
    <citation type="journal article" date="2014" name="Int. J. Syst. Evol. Microbiol.">
        <title>Complete genome sequence of Corynebacterium casei LMG S-19264T (=DSM 44701T), isolated from a smear-ripened cheese.</title>
        <authorList>
            <consortium name="US DOE Joint Genome Institute (JGI-PGF)"/>
            <person name="Walter F."/>
            <person name="Albersmeier A."/>
            <person name="Kalinowski J."/>
            <person name="Ruckert C."/>
        </authorList>
    </citation>
    <scope>NUCLEOTIDE SEQUENCE</scope>
    <source>
        <strain evidence="2">CGMCC 1.12153</strain>
    </source>
</reference>
<organism evidence="2 3">
    <name type="scientific">Halobacillus andaensis</name>
    <dbReference type="NCBI Taxonomy" id="1176239"/>
    <lineage>
        <taxon>Bacteria</taxon>
        <taxon>Bacillati</taxon>
        <taxon>Bacillota</taxon>
        <taxon>Bacilli</taxon>
        <taxon>Bacillales</taxon>
        <taxon>Bacillaceae</taxon>
        <taxon>Halobacillus</taxon>
    </lineage>
</organism>
<evidence type="ECO:0000313" key="3">
    <source>
        <dbReference type="Proteomes" id="UP000660110"/>
    </source>
</evidence>
<dbReference type="Gene3D" id="3.40.630.30">
    <property type="match status" value="1"/>
</dbReference>
<sequence length="280" mass="31939">MNVTQHRSISEFAQLIEPLLLEKEAENNLSLGILNNRNQSKDTIMLSLYNGRGEIVYSTLRTPPHLWILPSIAVDSKSFISHLAAYLYKEGFEVPGIIGEASIVRYFIHSWEQLADMKPELHMEQGVYELTKVNALPQKRGNLRLACPKDTEWLVDWFKQYYKETNELHQLQGAEQIVEELIRGEKTYIYVVNGQSVSMVSRARSTPNGATINGVFTPDLYKRNGYATEAVTVMSENLLNEGHQFCALYTDLSNLSSNSIYTRIGYKRVGESLVYHLIEK</sequence>
<evidence type="ECO:0000313" key="2">
    <source>
        <dbReference type="EMBL" id="GGF21186.1"/>
    </source>
</evidence>
<gene>
    <name evidence="2" type="ORF">GCM10010954_19970</name>
</gene>
<dbReference type="RefSeq" id="WP_188377337.1">
    <property type="nucleotide sequence ID" value="NZ_BMEL01000002.1"/>
</dbReference>
<dbReference type="InterPro" id="IPR000182">
    <property type="entry name" value="GNAT_dom"/>
</dbReference>
<evidence type="ECO:0000259" key="1">
    <source>
        <dbReference type="PROSITE" id="PS51186"/>
    </source>
</evidence>
<dbReference type="InterPro" id="IPR013653">
    <property type="entry name" value="GCN5-like_dom"/>
</dbReference>
<dbReference type="PROSITE" id="PS51186">
    <property type="entry name" value="GNAT"/>
    <property type="match status" value="1"/>
</dbReference>
<protein>
    <submittedName>
        <fullName evidence="2">Acetyltransferase</fullName>
    </submittedName>
</protein>
<dbReference type="AlphaFoldDB" id="A0A917B4E8"/>
<accession>A0A917B4E8</accession>
<dbReference type="Pfam" id="PF08445">
    <property type="entry name" value="FR47"/>
    <property type="match status" value="1"/>
</dbReference>
<proteinExistence type="predicted"/>
<feature type="domain" description="N-acetyltransferase" evidence="1">
    <location>
        <begin position="141"/>
        <end position="280"/>
    </location>
</feature>
<comment type="caution">
    <text evidence="2">The sequence shown here is derived from an EMBL/GenBank/DDBJ whole genome shotgun (WGS) entry which is preliminary data.</text>
</comment>
<reference evidence="2" key="2">
    <citation type="submission" date="2020-09" db="EMBL/GenBank/DDBJ databases">
        <authorList>
            <person name="Sun Q."/>
            <person name="Zhou Y."/>
        </authorList>
    </citation>
    <scope>NUCLEOTIDE SEQUENCE</scope>
    <source>
        <strain evidence="2">CGMCC 1.12153</strain>
    </source>
</reference>
<keyword evidence="3" id="KW-1185">Reference proteome</keyword>
<name>A0A917B4E8_HALAA</name>
<dbReference type="SUPFAM" id="SSF55729">
    <property type="entry name" value="Acyl-CoA N-acyltransferases (Nat)"/>
    <property type="match status" value="1"/>
</dbReference>